<accession>A0A4V6ID08</accession>
<evidence type="ECO:0000259" key="1">
    <source>
        <dbReference type="Pfam" id="PF02470"/>
    </source>
</evidence>
<dbReference type="Proteomes" id="UP000290439">
    <property type="component" value="Chromosome"/>
</dbReference>
<gene>
    <name evidence="2" type="ORF">NCTC10797_05538</name>
</gene>
<dbReference type="InterPro" id="IPR003399">
    <property type="entry name" value="Mce/MlaD"/>
</dbReference>
<evidence type="ECO:0000313" key="2">
    <source>
        <dbReference type="EMBL" id="VFB01714.1"/>
    </source>
</evidence>
<dbReference type="PANTHER" id="PTHR33371">
    <property type="entry name" value="INTERMEMBRANE PHOSPHOLIPID TRANSPORT SYSTEM BINDING PROTEIN MLAD-RELATED"/>
    <property type="match status" value="1"/>
</dbReference>
<protein>
    <submittedName>
        <fullName evidence="2">Virulence factor Mce family protein</fullName>
    </submittedName>
</protein>
<dbReference type="AlphaFoldDB" id="A0A4V6ID08"/>
<proteinExistence type="predicted"/>
<feature type="domain" description="Mce/MlaD" evidence="1">
    <location>
        <begin position="38"/>
        <end position="110"/>
    </location>
</feature>
<name>A0A4V6ID08_9NOCA</name>
<dbReference type="InterPro" id="IPR052336">
    <property type="entry name" value="MlaD_Phospholipid_Transporter"/>
</dbReference>
<dbReference type="RefSeq" id="WP_130919106.1">
    <property type="nucleotide sequence ID" value="NZ_JADLRK010000001.1"/>
</dbReference>
<sequence length="318" mass="33416">MKIGPLASLGGIAAITVLGASYLTFGVVQVDPFADYTEASMVLKNSGGLGVGSPILLTGIEVGRVTSVDRTAAGVEVGLRVDSEHKVPTDSVVTIEHLSALGEPYVQFRPKTGAGPYLEDGQRLQSQDVRTPLSIPEAARMVTDTMNQLDPAVVGSLAETMSVALHGTDAVMPELTRAADLLASTIVSREPEIAQLLNDFEAVSQDIDWAGPATAAAAPAFTQFAQRLDELVESVGRLIQTGDAPQMYLEGNGLVPFLQRLTEWVHQVGPELASLLPGLQPLADAVTTAGPRLDLSALIAQALESTDDDAVKVRVTVK</sequence>
<dbReference type="GO" id="GO:0005576">
    <property type="term" value="C:extracellular region"/>
    <property type="evidence" value="ECO:0007669"/>
    <property type="project" value="TreeGrafter"/>
</dbReference>
<dbReference type="Pfam" id="PF02470">
    <property type="entry name" value="MlaD"/>
    <property type="match status" value="1"/>
</dbReference>
<dbReference type="PANTHER" id="PTHR33371:SF16">
    <property type="entry name" value="MCE-FAMILY PROTEIN MCE3F"/>
    <property type="match status" value="1"/>
</dbReference>
<reference evidence="2 3" key="1">
    <citation type="submission" date="2019-02" db="EMBL/GenBank/DDBJ databases">
        <authorList>
            <consortium name="Pathogen Informatics"/>
        </authorList>
    </citation>
    <scope>NUCLEOTIDE SEQUENCE [LARGE SCALE GENOMIC DNA]</scope>
    <source>
        <strain evidence="2 3">3012STDY6756504</strain>
    </source>
</reference>
<organism evidence="2 3">
    <name type="scientific">Nocardia cyriacigeorgica</name>
    <dbReference type="NCBI Taxonomy" id="135487"/>
    <lineage>
        <taxon>Bacteria</taxon>
        <taxon>Bacillati</taxon>
        <taxon>Actinomycetota</taxon>
        <taxon>Actinomycetes</taxon>
        <taxon>Mycobacteriales</taxon>
        <taxon>Nocardiaceae</taxon>
        <taxon>Nocardia</taxon>
    </lineage>
</organism>
<dbReference type="EMBL" id="LR215973">
    <property type="protein sequence ID" value="VFB01714.1"/>
    <property type="molecule type" value="Genomic_DNA"/>
</dbReference>
<evidence type="ECO:0000313" key="3">
    <source>
        <dbReference type="Proteomes" id="UP000290439"/>
    </source>
</evidence>